<gene>
    <name evidence="3" type="ORF">E2F49_06955</name>
</gene>
<dbReference type="SUPFAM" id="SSF52096">
    <property type="entry name" value="ClpP/crotonase"/>
    <property type="match status" value="1"/>
</dbReference>
<dbReference type="RefSeq" id="WP_133393135.1">
    <property type="nucleotide sequence ID" value="NZ_SMTG01000002.1"/>
</dbReference>
<reference evidence="3 4" key="1">
    <citation type="submission" date="2019-03" db="EMBL/GenBank/DDBJ databases">
        <title>Luteimonas zhaokaii sp.nov., isolated from the rectal contents of Plateau pika in Yushu, Qinghai Province, China.</title>
        <authorList>
            <person name="Zhang G."/>
        </authorList>
    </citation>
    <scope>NUCLEOTIDE SEQUENCE [LARGE SCALE GENOMIC DNA]</scope>
    <source>
        <strain evidence="3 4">THG-MD21</strain>
    </source>
</reference>
<accession>A0A4R5UFW6</accession>
<evidence type="ECO:0000256" key="2">
    <source>
        <dbReference type="SAM" id="SignalP"/>
    </source>
</evidence>
<dbReference type="Proteomes" id="UP000295543">
    <property type="component" value="Unassembled WGS sequence"/>
</dbReference>
<dbReference type="InterPro" id="IPR029045">
    <property type="entry name" value="ClpP/crotonase-like_dom_sf"/>
</dbReference>
<feature type="chain" id="PRO_5020418715" description="Secreted protein" evidence="2">
    <location>
        <begin position="26"/>
        <end position="424"/>
    </location>
</feature>
<keyword evidence="2" id="KW-0732">Signal</keyword>
<keyword evidence="4" id="KW-1185">Reference proteome</keyword>
<feature type="signal peptide" evidence="2">
    <location>
        <begin position="1"/>
        <end position="25"/>
    </location>
</feature>
<sequence length="424" mass="45098">MSIRRLPLPLLMTACVALSACQRPAEPPPPVETVEVASPEEGGAVSTAPVDVDTAPEPAPVTDPDPTAVDWAPMTLAGATASISCELDYANAGDGDVLSAFDHDALHAALEPCAERGVARLRFKGRVTQDFTRLVQRLASVADELKIGKRVLDIDSSGGMVEEAIRAGDVIAGTRWTIWVREGAVCHSSCVFLLAGGDTRLIGGRVGIHRIIRMSSSATTRAELNRELRAVYGRVRDYLERNGAAVAVADLMMAVPNRSLRILTPDELKLYGLDGVNPAQDDLDRLRLMRKCGQDFVARRDAYVRAFDSTCNAPDRDVEQMANCGLELRTKYGFPDEQCPTESPLSEFDLVDALAAAAGNASRLRILGVPIGEPRPAARQPKPAPARPAPADAASTAESPTASEPADAGDAATSEGEAETPIRD</sequence>
<feature type="compositionally biased region" description="Low complexity" evidence="1">
    <location>
        <begin position="389"/>
        <end position="406"/>
    </location>
</feature>
<organism evidence="3 4">
    <name type="scientific">Luteimonas terrae</name>
    <dbReference type="NCBI Taxonomy" id="1530191"/>
    <lineage>
        <taxon>Bacteria</taxon>
        <taxon>Pseudomonadati</taxon>
        <taxon>Pseudomonadota</taxon>
        <taxon>Gammaproteobacteria</taxon>
        <taxon>Lysobacterales</taxon>
        <taxon>Lysobacteraceae</taxon>
        <taxon>Luteimonas</taxon>
    </lineage>
</organism>
<dbReference type="Gene3D" id="3.90.226.10">
    <property type="entry name" value="2-enoyl-CoA Hydratase, Chain A, domain 1"/>
    <property type="match status" value="1"/>
</dbReference>
<protein>
    <recommendedName>
        <fullName evidence="5">Secreted protein</fullName>
    </recommendedName>
</protein>
<comment type="caution">
    <text evidence="3">The sequence shown here is derived from an EMBL/GenBank/DDBJ whole genome shotgun (WGS) entry which is preliminary data.</text>
</comment>
<feature type="region of interest" description="Disordered" evidence="1">
    <location>
        <begin position="372"/>
        <end position="424"/>
    </location>
</feature>
<dbReference type="AlphaFoldDB" id="A0A4R5UFW6"/>
<name>A0A4R5UFW6_9GAMM</name>
<evidence type="ECO:0008006" key="5">
    <source>
        <dbReference type="Google" id="ProtNLM"/>
    </source>
</evidence>
<evidence type="ECO:0000256" key="1">
    <source>
        <dbReference type="SAM" id="MobiDB-lite"/>
    </source>
</evidence>
<evidence type="ECO:0000313" key="3">
    <source>
        <dbReference type="EMBL" id="TDK34120.1"/>
    </source>
</evidence>
<evidence type="ECO:0000313" key="4">
    <source>
        <dbReference type="Proteomes" id="UP000295543"/>
    </source>
</evidence>
<proteinExistence type="predicted"/>
<dbReference type="OrthoDB" id="6034073at2"/>
<dbReference type="EMBL" id="SMTG01000002">
    <property type="protein sequence ID" value="TDK34120.1"/>
    <property type="molecule type" value="Genomic_DNA"/>
</dbReference>
<feature type="region of interest" description="Disordered" evidence="1">
    <location>
        <begin position="22"/>
        <end position="66"/>
    </location>
</feature>
<feature type="compositionally biased region" description="Low complexity" evidence="1">
    <location>
        <begin position="32"/>
        <end position="41"/>
    </location>
</feature>
<dbReference type="PROSITE" id="PS51257">
    <property type="entry name" value="PROKAR_LIPOPROTEIN"/>
    <property type="match status" value="1"/>
</dbReference>